<gene>
    <name evidence="18" type="ORF">HHI36_005746</name>
</gene>
<dbReference type="Pfam" id="PF16078">
    <property type="entry name" value="2-oxogl_dehyd_N"/>
    <property type="match status" value="1"/>
</dbReference>
<evidence type="ECO:0000313" key="18">
    <source>
        <dbReference type="EMBL" id="KAL3282566.1"/>
    </source>
</evidence>
<evidence type="ECO:0000256" key="9">
    <source>
        <dbReference type="ARBA" id="ARBA00023002"/>
    </source>
</evidence>
<keyword evidence="6" id="KW-0479">Metal-binding</keyword>
<dbReference type="CDD" id="cd02016">
    <property type="entry name" value="TPP_E1_OGDC_like"/>
    <property type="match status" value="1"/>
</dbReference>
<evidence type="ECO:0000256" key="11">
    <source>
        <dbReference type="ARBA" id="ARBA00023128"/>
    </source>
</evidence>
<evidence type="ECO:0000256" key="5">
    <source>
        <dbReference type="ARBA" id="ARBA00012280"/>
    </source>
</evidence>
<dbReference type="GO" id="GO:0004591">
    <property type="term" value="F:oxoglutarate dehydrogenase (succinyl-transferring) activity"/>
    <property type="evidence" value="ECO:0007669"/>
    <property type="project" value="UniProtKB-EC"/>
</dbReference>
<dbReference type="Gene3D" id="1.10.287.1150">
    <property type="entry name" value="TPP helical domain"/>
    <property type="match status" value="1"/>
</dbReference>
<comment type="similarity">
    <text evidence="4">Belongs to the alpha-ketoglutarate dehydrogenase family.</text>
</comment>
<keyword evidence="8" id="KW-0809">Transit peptide</keyword>
<dbReference type="FunFam" id="3.40.50.12470:FF:000007">
    <property type="entry name" value="2-oxoglutarate dehydrogenase e1 mitochondrial"/>
    <property type="match status" value="1"/>
</dbReference>
<evidence type="ECO:0000256" key="13">
    <source>
        <dbReference type="ARBA" id="ARBA00030680"/>
    </source>
</evidence>
<dbReference type="InterPro" id="IPR011603">
    <property type="entry name" value="2oxoglutarate_DH_E1"/>
</dbReference>
<keyword evidence="10" id="KW-0786">Thiamine pyrophosphate</keyword>
<dbReference type="InterPro" id="IPR005475">
    <property type="entry name" value="Transketolase-like_Pyr-bd"/>
</dbReference>
<evidence type="ECO:0000256" key="7">
    <source>
        <dbReference type="ARBA" id="ARBA00022842"/>
    </source>
</evidence>
<dbReference type="GO" id="GO:0046872">
    <property type="term" value="F:metal ion binding"/>
    <property type="evidence" value="ECO:0007669"/>
    <property type="project" value="UniProtKB-KW"/>
</dbReference>
<dbReference type="InterPro" id="IPR031717">
    <property type="entry name" value="ODO-1/KGD_C"/>
</dbReference>
<dbReference type="GO" id="GO:0005739">
    <property type="term" value="C:mitochondrion"/>
    <property type="evidence" value="ECO:0007669"/>
    <property type="project" value="UniProtKB-SubCell"/>
</dbReference>
<feature type="domain" description="Transketolase-like pyrimidine-binding" evidence="17">
    <location>
        <begin position="645"/>
        <end position="859"/>
    </location>
</feature>
<organism evidence="18 19">
    <name type="scientific">Cryptolaemus montrouzieri</name>
    <dbReference type="NCBI Taxonomy" id="559131"/>
    <lineage>
        <taxon>Eukaryota</taxon>
        <taxon>Metazoa</taxon>
        <taxon>Ecdysozoa</taxon>
        <taxon>Arthropoda</taxon>
        <taxon>Hexapoda</taxon>
        <taxon>Insecta</taxon>
        <taxon>Pterygota</taxon>
        <taxon>Neoptera</taxon>
        <taxon>Endopterygota</taxon>
        <taxon>Coleoptera</taxon>
        <taxon>Polyphaga</taxon>
        <taxon>Cucujiformia</taxon>
        <taxon>Coccinelloidea</taxon>
        <taxon>Coccinellidae</taxon>
        <taxon>Scymninae</taxon>
        <taxon>Scymnini</taxon>
        <taxon>Cryptolaemus</taxon>
    </lineage>
</organism>
<evidence type="ECO:0000256" key="6">
    <source>
        <dbReference type="ARBA" id="ARBA00022723"/>
    </source>
</evidence>
<keyword evidence="12" id="KW-0324">Glycolysis</keyword>
<evidence type="ECO:0000256" key="4">
    <source>
        <dbReference type="ARBA" id="ARBA00006936"/>
    </source>
</evidence>
<dbReference type="GO" id="GO:0006096">
    <property type="term" value="P:glycolytic process"/>
    <property type="evidence" value="ECO:0007669"/>
    <property type="project" value="UniProtKB-KW"/>
</dbReference>
<dbReference type="InterPro" id="IPR029061">
    <property type="entry name" value="THDP-binding"/>
</dbReference>
<dbReference type="PANTHER" id="PTHR23152">
    <property type="entry name" value="2-OXOGLUTARATE DEHYDROGENASE"/>
    <property type="match status" value="1"/>
</dbReference>
<keyword evidence="11" id="KW-0496">Mitochondrion</keyword>
<dbReference type="NCBIfam" id="NF006914">
    <property type="entry name" value="PRK09404.1"/>
    <property type="match status" value="1"/>
</dbReference>
<dbReference type="Pfam" id="PF00676">
    <property type="entry name" value="E1_dh"/>
    <property type="match status" value="1"/>
</dbReference>
<dbReference type="NCBIfam" id="TIGR00239">
    <property type="entry name" value="2oxo_dh_E1"/>
    <property type="match status" value="1"/>
</dbReference>
<evidence type="ECO:0000259" key="17">
    <source>
        <dbReference type="SMART" id="SM00861"/>
    </source>
</evidence>
<dbReference type="Pfam" id="PF16870">
    <property type="entry name" value="OxoGdeHyase_C"/>
    <property type="match status" value="1"/>
</dbReference>
<dbReference type="PANTHER" id="PTHR23152:SF4">
    <property type="entry name" value="2-OXOADIPATE DEHYDROGENASE COMPLEX COMPONENT E1"/>
    <property type="match status" value="1"/>
</dbReference>
<accession>A0ABD2NW07</accession>
<evidence type="ECO:0000256" key="15">
    <source>
        <dbReference type="ARBA" id="ARBA00040267"/>
    </source>
</evidence>
<dbReference type="Proteomes" id="UP001516400">
    <property type="component" value="Unassembled WGS sequence"/>
</dbReference>
<comment type="caution">
    <text evidence="18">The sequence shown here is derived from an EMBL/GenBank/DDBJ whole genome shotgun (WGS) entry which is preliminary data.</text>
</comment>
<dbReference type="InterPro" id="IPR032106">
    <property type="entry name" value="2-oxogl_dehyd_N"/>
</dbReference>
<keyword evidence="7" id="KW-0460">Magnesium</keyword>
<keyword evidence="19" id="KW-1185">Reference proteome</keyword>
<dbReference type="InterPro" id="IPR001017">
    <property type="entry name" value="DH_E1"/>
</dbReference>
<sequence>MNLKYRSTILIQNILKRSVLAAKPVKNSDASFNPSNAQFLEDLYETWLKNPEKIHPSWALYFQNLVAEGADFQRKPPTAYIGKNEMLLRDFLQKYQPTQGQRQSYSIANPIMHQSTANCSDDIEDHSAVKSLIRSYQDKGYLAANLDPLGITTKNRHEKIEKWKKDSGIYKRGLDKPERMKEQFLIPHNTFIGPNRMTLNDIVRRCEEVYTDHIGAEYRYINDSDKIKWIRQRLETPGAQVLSREKKILLWERLVRTTVFEAFLARKWSSEKRFGIEGCEVLIPAIKQVIDECTFHGAESYVIGMSHRGRLNTLVNVCRKPLHQLFAHFIGLEPAEVGAGDVKYHLGTSVKVMNRANNKVIKISMIANASHLEHVNPVCLGKCRAEQFFAGDRSGDLVIPLLIHGDSSFCGQGIVFEAIQLSDLPHFTTKGTMHFVINNQVGFTTDPRFFRSSPMCTDVARVVNAPIFHVNADDPEAVYHVCKVAADYRKTFKKCVVIDLVCYRRSGHNEIDEPSFTQPLMYKIIRSKPNVLHDYTQKLIREGVLTEDREKKYTAEYDKILEDGLTASRKETNVKLTDWLDSPWVGFFTGKDKYEVKSTGVNEKILKHIGLAFSAQPPPELKFVVHKGIERILKQRKEMVDKRITDWSLGEAMAIGSLLHEGIHVQFSGQDVERGTFSHRHHVLHHQEVDKVTFNPLKNLFPDQAQYSICNSSLSENAVLGFQLGYSTHNPKCLVIWEAQFGDFANTGQAMIDAFVTPGQTKWYRQAGLLMLLPHGFEGMGPEHSSARIERYLDLSDDDPDNIPPLEDPLFAIKQLHDLNIILANVTTPGNLFHIWRRQIYLNFRKPCIIFTPKFLLRHPEARSSFDEMVEGTFFKEIYPDNEASSEVKKLIFCSGKIYYELKEERAKRNLLKDIALVRIEQLCPFPYNLVQKELDKYPNSQVVWAQEEHKFQGPWTFMECRLNHLLKKTKEVSYVGRPVSASTAAGSKNLHLRENENLMNDAMKL</sequence>
<dbReference type="Gene3D" id="3.40.50.970">
    <property type="match status" value="1"/>
</dbReference>
<dbReference type="InterPro" id="IPR042179">
    <property type="entry name" value="KGD_C_sf"/>
</dbReference>
<evidence type="ECO:0000256" key="2">
    <source>
        <dbReference type="ARBA" id="ARBA00001964"/>
    </source>
</evidence>
<dbReference type="SUPFAM" id="SSF52518">
    <property type="entry name" value="Thiamin diphosphate-binding fold (THDP-binding)"/>
    <property type="match status" value="2"/>
</dbReference>
<comment type="cofactor">
    <cofactor evidence="2">
        <name>thiamine diphosphate</name>
        <dbReference type="ChEBI" id="CHEBI:58937"/>
    </cofactor>
</comment>
<comment type="cofactor">
    <cofactor evidence="1">
        <name>Mg(2+)</name>
        <dbReference type="ChEBI" id="CHEBI:18420"/>
    </cofactor>
</comment>
<evidence type="ECO:0000256" key="16">
    <source>
        <dbReference type="ARBA" id="ARBA00042984"/>
    </source>
</evidence>
<evidence type="ECO:0000256" key="8">
    <source>
        <dbReference type="ARBA" id="ARBA00022946"/>
    </source>
</evidence>
<evidence type="ECO:0000256" key="14">
    <source>
        <dbReference type="ARBA" id="ARBA00037426"/>
    </source>
</evidence>
<dbReference type="SMART" id="SM00861">
    <property type="entry name" value="Transket_pyr"/>
    <property type="match status" value="1"/>
</dbReference>
<evidence type="ECO:0000313" key="19">
    <source>
        <dbReference type="Proteomes" id="UP001516400"/>
    </source>
</evidence>
<keyword evidence="9" id="KW-0560">Oxidoreductase</keyword>
<evidence type="ECO:0000256" key="3">
    <source>
        <dbReference type="ARBA" id="ARBA00004173"/>
    </source>
</evidence>
<dbReference type="Gene3D" id="3.40.50.11610">
    <property type="entry name" value="Multifunctional 2-oxoglutarate metabolism enzyme, C-terminal domain"/>
    <property type="match status" value="1"/>
</dbReference>
<comment type="function">
    <text evidence="14">The 2-oxoglutarate dehydrogenase complex catalyzes the overall conversion of 2-oxoglutarate to succinyl-CoA and CO(2). It contains multiple copies of three enzymatic components: 2-oxoglutarate dehydrogenase (E1), dihydrolipoamide succinyltransferase (E2) and lipoamide dehydrogenase (E3).</text>
</comment>
<dbReference type="AlphaFoldDB" id="A0ABD2NW07"/>
<proteinExistence type="inferred from homology"/>
<evidence type="ECO:0000256" key="12">
    <source>
        <dbReference type="ARBA" id="ARBA00023152"/>
    </source>
</evidence>
<reference evidence="18 19" key="1">
    <citation type="journal article" date="2021" name="BMC Biol.">
        <title>Horizontally acquired antibacterial genes associated with adaptive radiation of ladybird beetles.</title>
        <authorList>
            <person name="Li H.S."/>
            <person name="Tang X.F."/>
            <person name="Huang Y.H."/>
            <person name="Xu Z.Y."/>
            <person name="Chen M.L."/>
            <person name="Du X.Y."/>
            <person name="Qiu B.Y."/>
            <person name="Chen P.T."/>
            <person name="Zhang W."/>
            <person name="Slipinski A."/>
            <person name="Escalona H.E."/>
            <person name="Waterhouse R.M."/>
            <person name="Zwick A."/>
            <person name="Pang H."/>
        </authorList>
    </citation>
    <scope>NUCLEOTIDE SEQUENCE [LARGE SCALE GENOMIC DNA]</scope>
    <source>
        <strain evidence="18">SYSU2018</strain>
    </source>
</reference>
<dbReference type="Pfam" id="PF02779">
    <property type="entry name" value="Transket_pyr"/>
    <property type="match status" value="1"/>
</dbReference>
<dbReference type="NCBIfam" id="NF008907">
    <property type="entry name" value="PRK12270.1"/>
    <property type="match status" value="1"/>
</dbReference>
<dbReference type="Gene3D" id="3.40.50.12470">
    <property type="match status" value="1"/>
</dbReference>
<dbReference type="EC" id="1.2.4.2" evidence="5"/>
<dbReference type="EMBL" id="JABFTP020000144">
    <property type="protein sequence ID" value="KAL3282566.1"/>
    <property type="molecule type" value="Genomic_DNA"/>
</dbReference>
<dbReference type="PIRSF" id="PIRSF000157">
    <property type="entry name" value="Oxoglu_dh_E1"/>
    <property type="match status" value="1"/>
</dbReference>
<evidence type="ECO:0000256" key="1">
    <source>
        <dbReference type="ARBA" id="ARBA00001946"/>
    </source>
</evidence>
<protein>
    <recommendedName>
        <fullName evidence="15">2-oxoglutarate dehydrogenase, mitochondrial</fullName>
        <ecNumber evidence="5">1.2.4.2</ecNumber>
    </recommendedName>
    <alternativeName>
        <fullName evidence="16">2-oxoglutarate dehydrogenase complex component E1</fullName>
    </alternativeName>
    <alternativeName>
        <fullName evidence="13">Alpha-ketoglutarate dehydrogenase</fullName>
    </alternativeName>
</protein>
<comment type="subcellular location">
    <subcellularLocation>
        <location evidence="3">Mitochondrion</location>
    </subcellularLocation>
</comment>
<evidence type="ECO:0000256" key="10">
    <source>
        <dbReference type="ARBA" id="ARBA00023052"/>
    </source>
</evidence>
<name>A0ABD2NW07_9CUCU</name>